<sequence length="321" mass="35438">MPENSKFYSGTGSMEISCAYLYIISKYGYPPPVEDTVAHIREIAQLGFASLELEAIGKSNIEYLFENRKAVKDALAEYGCSVPVLCVVLPRLGADLPASERAECLELFEIGCQTAHFLGAEGVLDNGPLLPLKYPSDMPVMRHYSGLQMAGLHLPFSLDWNSYWNKLAKTYGSACGIAAKYGLDYHLHPCEGSLTATTDSFLLFSQAVNAPNLKFNLDTSNQFLVSDSLALSLVRLRDKISYIHISDNSGLKTEHLPPGKGNIDWDLFFAVLREINYKGRIAIDVGGAETGIENMEDAYRETASWLNKKIEYYLQPAGAVL</sequence>
<evidence type="ECO:0000259" key="1">
    <source>
        <dbReference type="Pfam" id="PF01261"/>
    </source>
</evidence>
<dbReference type="AlphaFoldDB" id="A0A1H6QQM7"/>
<dbReference type="InterPro" id="IPR013022">
    <property type="entry name" value="Xyl_isomerase-like_TIM-brl"/>
</dbReference>
<gene>
    <name evidence="2" type="ORF">SAMN04487995_0909</name>
</gene>
<dbReference type="Pfam" id="PF01261">
    <property type="entry name" value="AP_endonuc_2"/>
    <property type="match status" value="1"/>
</dbReference>
<dbReference type="SUPFAM" id="SSF51658">
    <property type="entry name" value="Xylose isomerase-like"/>
    <property type="match status" value="1"/>
</dbReference>
<dbReference type="InterPro" id="IPR050312">
    <property type="entry name" value="IolE/XylAMocC-like"/>
</dbReference>
<organism evidence="2 3">
    <name type="scientific">Dyadobacter koreensis</name>
    <dbReference type="NCBI Taxonomy" id="408657"/>
    <lineage>
        <taxon>Bacteria</taxon>
        <taxon>Pseudomonadati</taxon>
        <taxon>Bacteroidota</taxon>
        <taxon>Cytophagia</taxon>
        <taxon>Cytophagales</taxon>
        <taxon>Spirosomataceae</taxon>
        <taxon>Dyadobacter</taxon>
    </lineage>
</organism>
<keyword evidence="3" id="KW-1185">Reference proteome</keyword>
<dbReference type="Proteomes" id="UP000199532">
    <property type="component" value="Unassembled WGS sequence"/>
</dbReference>
<proteinExistence type="predicted"/>
<name>A0A1H6QQM7_9BACT</name>
<dbReference type="GO" id="GO:0016853">
    <property type="term" value="F:isomerase activity"/>
    <property type="evidence" value="ECO:0007669"/>
    <property type="project" value="UniProtKB-KW"/>
</dbReference>
<reference evidence="2 3" key="1">
    <citation type="submission" date="2016-10" db="EMBL/GenBank/DDBJ databases">
        <authorList>
            <person name="de Groot N.N."/>
        </authorList>
    </citation>
    <scope>NUCLEOTIDE SEQUENCE [LARGE SCALE GENOMIC DNA]</scope>
    <source>
        <strain evidence="2 3">DSM 19938</strain>
    </source>
</reference>
<keyword evidence="2" id="KW-0413">Isomerase</keyword>
<feature type="domain" description="Xylose isomerase-like TIM barrel" evidence="1">
    <location>
        <begin position="40"/>
        <end position="308"/>
    </location>
</feature>
<dbReference type="STRING" id="408657.SAMN04487995_0909"/>
<dbReference type="InterPro" id="IPR036237">
    <property type="entry name" value="Xyl_isomerase-like_sf"/>
</dbReference>
<dbReference type="EMBL" id="FNXY01000001">
    <property type="protein sequence ID" value="SEI46001.1"/>
    <property type="molecule type" value="Genomic_DNA"/>
</dbReference>
<dbReference type="PANTHER" id="PTHR12110">
    <property type="entry name" value="HYDROXYPYRUVATE ISOMERASE"/>
    <property type="match status" value="1"/>
</dbReference>
<evidence type="ECO:0000313" key="3">
    <source>
        <dbReference type="Proteomes" id="UP000199532"/>
    </source>
</evidence>
<protein>
    <submittedName>
        <fullName evidence="2">Sugar phosphate isomerase/epimerase</fullName>
    </submittedName>
</protein>
<accession>A0A1H6QQM7</accession>
<evidence type="ECO:0000313" key="2">
    <source>
        <dbReference type="EMBL" id="SEI46001.1"/>
    </source>
</evidence>
<dbReference type="Gene3D" id="3.20.20.150">
    <property type="entry name" value="Divalent-metal-dependent TIM barrel enzymes"/>
    <property type="match status" value="1"/>
</dbReference>